<name>A0A7S2F5S9_9STRA</name>
<sequence>MCCWLWANESCFPPYSREKCDGGQSNRLGFSPMVHSIPSHIIGKMTSRMTSNLKGLDVDYRVTFRTSGNANQSTPTNHAPENLTWQTTVDGSNRHRRAKQQGRRSVFYFILLSYMADDALSVGLFDKAE</sequence>
<keyword evidence="1" id="KW-0472">Membrane</keyword>
<evidence type="ECO:0000256" key="1">
    <source>
        <dbReference type="SAM" id="Phobius"/>
    </source>
</evidence>
<dbReference type="AlphaFoldDB" id="A0A7S2F5S9"/>
<accession>A0A7S2F5S9</accession>
<dbReference type="EMBL" id="HBGS01003773">
    <property type="protein sequence ID" value="CAD9373591.1"/>
    <property type="molecule type" value="Transcribed_RNA"/>
</dbReference>
<feature type="transmembrane region" description="Helical" evidence="1">
    <location>
        <begin position="106"/>
        <end position="125"/>
    </location>
</feature>
<keyword evidence="1" id="KW-0812">Transmembrane</keyword>
<proteinExistence type="predicted"/>
<evidence type="ECO:0000313" key="2">
    <source>
        <dbReference type="EMBL" id="CAD9373591.1"/>
    </source>
</evidence>
<organism evidence="2">
    <name type="scientific">Octactis speculum</name>
    <dbReference type="NCBI Taxonomy" id="3111310"/>
    <lineage>
        <taxon>Eukaryota</taxon>
        <taxon>Sar</taxon>
        <taxon>Stramenopiles</taxon>
        <taxon>Ochrophyta</taxon>
        <taxon>Dictyochophyceae</taxon>
        <taxon>Dictyochales</taxon>
        <taxon>Dictyochaceae</taxon>
        <taxon>Octactis</taxon>
    </lineage>
</organism>
<protein>
    <submittedName>
        <fullName evidence="2">Uncharacterized protein</fullName>
    </submittedName>
</protein>
<gene>
    <name evidence="2" type="ORF">DSPE1174_LOCUS1939</name>
</gene>
<reference evidence="2" key="1">
    <citation type="submission" date="2021-01" db="EMBL/GenBank/DDBJ databases">
        <authorList>
            <person name="Corre E."/>
            <person name="Pelletier E."/>
            <person name="Niang G."/>
            <person name="Scheremetjew M."/>
            <person name="Finn R."/>
            <person name="Kale V."/>
            <person name="Holt S."/>
            <person name="Cochrane G."/>
            <person name="Meng A."/>
            <person name="Brown T."/>
            <person name="Cohen L."/>
        </authorList>
    </citation>
    <scope>NUCLEOTIDE SEQUENCE</scope>
    <source>
        <strain evidence="2">CCMP1381</strain>
    </source>
</reference>
<keyword evidence="1" id="KW-1133">Transmembrane helix</keyword>